<dbReference type="InterPro" id="IPR038765">
    <property type="entry name" value="Papain-like_cys_pep_sf"/>
</dbReference>
<proteinExistence type="predicted"/>
<name>A0A366KC27_9BIFI</name>
<evidence type="ECO:0000259" key="2">
    <source>
        <dbReference type="PROSITE" id="PS50911"/>
    </source>
</evidence>
<dbReference type="OrthoDB" id="3732649at2"/>
<evidence type="ECO:0000313" key="4">
    <source>
        <dbReference type="Proteomes" id="UP000252345"/>
    </source>
</evidence>
<evidence type="ECO:0000256" key="1">
    <source>
        <dbReference type="SAM" id="Phobius"/>
    </source>
</evidence>
<dbReference type="PROSITE" id="PS50911">
    <property type="entry name" value="CHAP"/>
    <property type="match status" value="1"/>
</dbReference>
<comment type="caution">
    <text evidence="3">The sequence shown here is derived from an EMBL/GenBank/DDBJ whole genome shotgun (WGS) entry which is preliminary data.</text>
</comment>
<keyword evidence="1" id="KW-0472">Membrane</keyword>
<feature type="transmembrane region" description="Helical" evidence="1">
    <location>
        <begin position="42"/>
        <end position="67"/>
    </location>
</feature>
<dbReference type="InterPro" id="IPR008258">
    <property type="entry name" value="Transglycosylase_SLT_dom_1"/>
</dbReference>
<gene>
    <name evidence="3" type="ORF">CRD59_06690</name>
</gene>
<dbReference type="Pfam" id="PF01464">
    <property type="entry name" value="SLT"/>
    <property type="match status" value="1"/>
</dbReference>
<evidence type="ECO:0000313" key="3">
    <source>
        <dbReference type="EMBL" id="RBP98917.1"/>
    </source>
</evidence>
<dbReference type="RefSeq" id="WP_113853917.1">
    <property type="nucleotide sequence ID" value="NZ_PDCH01000016.1"/>
</dbReference>
<keyword evidence="4" id="KW-1185">Reference proteome</keyword>
<dbReference type="Gene3D" id="3.90.1720.10">
    <property type="entry name" value="endopeptidase domain like (from Nostoc punctiforme)"/>
    <property type="match status" value="1"/>
</dbReference>
<dbReference type="AlphaFoldDB" id="A0A366KC27"/>
<dbReference type="SUPFAM" id="SSF53955">
    <property type="entry name" value="Lysozyme-like"/>
    <property type="match status" value="1"/>
</dbReference>
<dbReference type="Pfam" id="PF05257">
    <property type="entry name" value="CHAP"/>
    <property type="match status" value="1"/>
</dbReference>
<dbReference type="InterPro" id="IPR007921">
    <property type="entry name" value="CHAP_dom"/>
</dbReference>
<feature type="domain" description="Peptidase C51" evidence="2">
    <location>
        <begin position="250"/>
        <end position="382"/>
    </location>
</feature>
<dbReference type="CDD" id="cd13399">
    <property type="entry name" value="Slt35-like"/>
    <property type="match status" value="1"/>
</dbReference>
<dbReference type="PANTHER" id="PTHR37423">
    <property type="entry name" value="SOLUBLE LYTIC MUREIN TRANSGLYCOSYLASE-RELATED"/>
    <property type="match status" value="1"/>
</dbReference>
<keyword evidence="1" id="KW-1133">Transmembrane helix</keyword>
<sequence>MKVTVYYHYLGVKCQYTGLFGKMGGDIDVQETSHEATLGKTAVIAVAALLMPMTLFLCPLLALALLLGGQSAQATTTAGLTGIPEAYVADVQKAGSICPLVTPQIIAAQIDTESSWNPQAESPAGAKGIAQFMPSTWASVGQDGDGDGKADITNPHDSIWTQGHYMCDLGSQISSLKQQNRVKGDTLELTLAAYNAGLGSIIQYGGIPPYAETESYVRKIIDLAKRKYTSSDSGRIVGQLQPPLAMLNAQQIDIAAMGIAAAAYGGPSGYPYKQCTWWAASRRATIGKPVDAHLGNGGEWGASARRLGYKTGDNPQPGDVISFSPGVLGSDSYYGHVAVVEQVNSDGSIIISESGASLPAPMLRTLTAAQLSSNKTGITFIH</sequence>
<organism evidence="3 4">
    <name type="scientific">Bifidobacterium xylocopae</name>
    <dbReference type="NCBI Taxonomy" id="2493119"/>
    <lineage>
        <taxon>Bacteria</taxon>
        <taxon>Bacillati</taxon>
        <taxon>Actinomycetota</taxon>
        <taxon>Actinomycetes</taxon>
        <taxon>Bifidobacteriales</taxon>
        <taxon>Bifidobacteriaceae</taxon>
        <taxon>Bifidobacterium</taxon>
    </lineage>
</organism>
<keyword evidence="1" id="KW-0812">Transmembrane</keyword>
<dbReference type="InterPro" id="IPR023346">
    <property type="entry name" value="Lysozyme-like_dom_sf"/>
</dbReference>
<dbReference type="EMBL" id="PDCH01000016">
    <property type="protein sequence ID" value="RBP98917.1"/>
    <property type="molecule type" value="Genomic_DNA"/>
</dbReference>
<protein>
    <recommendedName>
        <fullName evidence="2">Peptidase C51 domain-containing protein</fullName>
    </recommendedName>
</protein>
<dbReference type="SUPFAM" id="SSF54001">
    <property type="entry name" value="Cysteine proteinases"/>
    <property type="match status" value="1"/>
</dbReference>
<accession>A0A366KC27</accession>
<reference evidence="3 4" key="1">
    <citation type="submission" date="2017-10" db="EMBL/GenBank/DDBJ databases">
        <title>Bifidobacterium xylocopum sp. nov. and Bifidobacterium aemilianum sp. nov., from the carpenter bee (Xylocopa violacea) digestive tract.</title>
        <authorList>
            <person name="Alberoni D."/>
            <person name="Baffoni L."/>
            <person name="Di Gioia D."/>
            <person name="Gaggia F."/>
            <person name="Biavati B."/>
        </authorList>
    </citation>
    <scope>NUCLEOTIDE SEQUENCE [LARGE SCALE GENOMIC DNA]</scope>
    <source>
        <strain evidence="3 4">XV2</strain>
    </source>
</reference>
<dbReference type="Proteomes" id="UP000252345">
    <property type="component" value="Unassembled WGS sequence"/>
</dbReference>
<dbReference type="PANTHER" id="PTHR37423:SF2">
    <property type="entry name" value="MEMBRANE-BOUND LYTIC MUREIN TRANSGLYCOSYLASE C"/>
    <property type="match status" value="1"/>
</dbReference>
<dbReference type="Gene3D" id="1.10.530.10">
    <property type="match status" value="1"/>
</dbReference>